<proteinExistence type="predicted"/>
<dbReference type="AlphaFoldDB" id="A0A8X6U1V9"/>
<gene>
    <name evidence="1" type="ORF">NPIL_240011</name>
</gene>
<reference evidence="1" key="1">
    <citation type="submission" date="2020-08" db="EMBL/GenBank/DDBJ databases">
        <title>Multicomponent nature underlies the extraordinary mechanical properties of spider dragline silk.</title>
        <authorList>
            <person name="Kono N."/>
            <person name="Nakamura H."/>
            <person name="Mori M."/>
            <person name="Yoshida Y."/>
            <person name="Ohtoshi R."/>
            <person name="Malay A.D."/>
            <person name="Moran D.A.P."/>
            <person name="Tomita M."/>
            <person name="Numata K."/>
            <person name="Arakawa K."/>
        </authorList>
    </citation>
    <scope>NUCLEOTIDE SEQUENCE</scope>
</reference>
<dbReference type="EMBL" id="BMAW01021579">
    <property type="protein sequence ID" value="GFT73531.1"/>
    <property type="molecule type" value="Genomic_DNA"/>
</dbReference>
<evidence type="ECO:0000313" key="2">
    <source>
        <dbReference type="Proteomes" id="UP000887013"/>
    </source>
</evidence>
<organism evidence="1 2">
    <name type="scientific">Nephila pilipes</name>
    <name type="common">Giant wood spider</name>
    <name type="synonym">Nephila maculata</name>
    <dbReference type="NCBI Taxonomy" id="299642"/>
    <lineage>
        <taxon>Eukaryota</taxon>
        <taxon>Metazoa</taxon>
        <taxon>Ecdysozoa</taxon>
        <taxon>Arthropoda</taxon>
        <taxon>Chelicerata</taxon>
        <taxon>Arachnida</taxon>
        <taxon>Araneae</taxon>
        <taxon>Araneomorphae</taxon>
        <taxon>Entelegynae</taxon>
        <taxon>Araneoidea</taxon>
        <taxon>Nephilidae</taxon>
        <taxon>Nephila</taxon>
    </lineage>
</organism>
<comment type="caution">
    <text evidence="1">The sequence shown here is derived from an EMBL/GenBank/DDBJ whole genome shotgun (WGS) entry which is preliminary data.</text>
</comment>
<sequence>MHQATSLDHLRSVAFILNRSTSIFSTPYSDVWTMNMFTDMECRLIAKHNLPQKSFVIVDLIKYICSKRKSSGSILWFNSVQQLQSVTRKTQMFLHHLVNCYLAEMQLSSSSTH</sequence>
<accession>A0A8X6U1V9</accession>
<keyword evidence="2" id="KW-1185">Reference proteome</keyword>
<name>A0A8X6U1V9_NEPPI</name>
<protein>
    <submittedName>
        <fullName evidence="1">Uncharacterized protein</fullName>
    </submittedName>
</protein>
<evidence type="ECO:0000313" key="1">
    <source>
        <dbReference type="EMBL" id="GFT73531.1"/>
    </source>
</evidence>
<dbReference type="Proteomes" id="UP000887013">
    <property type="component" value="Unassembled WGS sequence"/>
</dbReference>